<evidence type="ECO:0000259" key="2">
    <source>
        <dbReference type="PROSITE" id="PS50234"/>
    </source>
</evidence>
<comment type="caution">
    <text evidence="3">The sequence shown here is derived from an EMBL/GenBank/DDBJ whole genome shotgun (WGS) entry which is preliminary data.</text>
</comment>
<dbReference type="OrthoDB" id="687730at2759"/>
<evidence type="ECO:0000313" key="3">
    <source>
        <dbReference type="EMBL" id="PON66637.1"/>
    </source>
</evidence>
<sequence length="515" mass="56081">MSFNDDEPIVATQDSSAEKPGSSIIAGKVKTNIFNKNEAPLEGINFKVMLELTGAGSGNDRSGVDLVMVLDVSGSMGGEKLSKLKTATQFVIKKLSPIDRLSVVTFAGDAKRLCPLRQITEKSQAEIENLVNALAANGNTNITAGLQTGLKVLNDRLLTSGRVVGIMLMSDGQQNAGGDAAKVKVGNVPVYTFGFGADYDPRVLKAIADNSMGGTFSDVQNQDNLSIAFSQCLAGLLTVVVQDLKLTITPVEGESTILKAFAGNYPQSKDDADGSITISFGDLYNKELRKVIVDLLLPAVDSRQGSDVLQISYTYNTGGRLFNATPLFVTVTRVGTTVEPEREEVKIEENRLRTAQMIKEARVMADDKKLDDAQDKLVDAQNLLEDLDDESWPLIGMLKSELQQLLRLMKSQEVYEKQGRSFALSSETSHDRQRFAARGDVEKLRLFATPRMDAYLEQAKSFDEDPSKPLPTADEDAKQELAADPLAPIIGPLSYYIKMAIEALKSIENILDKSR</sequence>
<proteinExistence type="predicted"/>
<accession>A0A2P5D053</accession>
<dbReference type="EMBL" id="JXTB01000078">
    <property type="protein sequence ID" value="PON66637.1"/>
    <property type="molecule type" value="Genomic_DNA"/>
</dbReference>
<gene>
    <name evidence="3" type="ORF">PanWU01x14_108790</name>
</gene>
<dbReference type="SUPFAM" id="SSF53300">
    <property type="entry name" value="vWA-like"/>
    <property type="match status" value="1"/>
</dbReference>
<dbReference type="AlphaFoldDB" id="A0A2P5D053"/>
<evidence type="ECO:0000256" key="1">
    <source>
        <dbReference type="SAM" id="MobiDB-lite"/>
    </source>
</evidence>
<dbReference type="InterPro" id="IPR051266">
    <property type="entry name" value="CLCR"/>
</dbReference>
<dbReference type="InterPro" id="IPR036465">
    <property type="entry name" value="vWFA_dom_sf"/>
</dbReference>
<dbReference type="PANTHER" id="PTHR10579:SF129">
    <property type="entry name" value="OS01G0640200 PROTEIN"/>
    <property type="match status" value="1"/>
</dbReference>
<organism evidence="3 4">
    <name type="scientific">Parasponia andersonii</name>
    <name type="common">Sponia andersonii</name>
    <dbReference type="NCBI Taxonomy" id="3476"/>
    <lineage>
        <taxon>Eukaryota</taxon>
        <taxon>Viridiplantae</taxon>
        <taxon>Streptophyta</taxon>
        <taxon>Embryophyta</taxon>
        <taxon>Tracheophyta</taxon>
        <taxon>Spermatophyta</taxon>
        <taxon>Magnoliopsida</taxon>
        <taxon>eudicotyledons</taxon>
        <taxon>Gunneridae</taxon>
        <taxon>Pentapetalae</taxon>
        <taxon>rosids</taxon>
        <taxon>fabids</taxon>
        <taxon>Rosales</taxon>
        <taxon>Cannabaceae</taxon>
        <taxon>Parasponia</taxon>
    </lineage>
</organism>
<reference evidence="4" key="1">
    <citation type="submission" date="2016-06" db="EMBL/GenBank/DDBJ databases">
        <title>Parallel loss of symbiosis genes in relatives of nitrogen-fixing non-legume Parasponia.</title>
        <authorList>
            <person name="Van Velzen R."/>
            <person name="Holmer R."/>
            <person name="Bu F."/>
            <person name="Rutten L."/>
            <person name="Van Zeijl A."/>
            <person name="Liu W."/>
            <person name="Santuari L."/>
            <person name="Cao Q."/>
            <person name="Sharma T."/>
            <person name="Shen D."/>
            <person name="Roswanjaya Y."/>
            <person name="Wardhani T."/>
            <person name="Kalhor M.S."/>
            <person name="Jansen J."/>
            <person name="Van den Hoogen J."/>
            <person name="Gungor B."/>
            <person name="Hartog M."/>
            <person name="Hontelez J."/>
            <person name="Verver J."/>
            <person name="Yang W.-C."/>
            <person name="Schijlen E."/>
            <person name="Repin R."/>
            <person name="Schilthuizen M."/>
            <person name="Schranz E."/>
            <person name="Heidstra R."/>
            <person name="Miyata K."/>
            <person name="Fedorova E."/>
            <person name="Kohlen W."/>
            <person name="Bisseling T."/>
            <person name="Smit S."/>
            <person name="Geurts R."/>
        </authorList>
    </citation>
    <scope>NUCLEOTIDE SEQUENCE [LARGE SCALE GENOMIC DNA]</scope>
    <source>
        <strain evidence="4">cv. WU1-14</strain>
    </source>
</reference>
<dbReference type="Pfam" id="PF00092">
    <property type="entry name" value="VWA"/>
    <property type="match status" value="1"/>
</dbReference>
<name>A0A2P5D053_PARAD</name>
<dbReference type="InterPro" id="IPR002035">
    <property type="entry name" value="VWF_A"/>
</dbReference>
<dbReference type="SMART" id="SM00327">
    <property type="entry name" value="VWA"/>
    <property type="match status" value="1"/>
</dbReference>
<feature type="domain" description="VWFA" evidence="2">
    <location>
        <begin position="65"/>
        <end position="233"/>
    </location>
</feature>
<keyword evidence="4" id="KW-1185">Reference proteome</keyword>
<feature type="region of interest" description="Disordered" evidence="1">
    <location>
        <begin position="1"/>
        <end position="21"/>
    </location>
</feature>
<evidence type="ECO:0000313" key="4">
    <source>
        <dbReference type="Proteomes" id="UP000237105"/>
    </source>
</evidence>
<dbReference type="PROSITE" id="PS50234">
    <property type="entry name" value="VWFA"/>
    <property type="match status" value="1"/>
</dbReference>
<dbReference type="Gene3D" id="3.40.50.410">
    <property type="entry name" value="von Willebrand factor, type A domain"/>
    <property type="match status" value="1"/>
</dbReference>
<dbReference type="InterPro" id="IPR032838">
    <property type="entry name" value="Vwaint_dom"/>
</dbReference>
<dbReference type="Proteomes" id="UP000237105">
    <property type="component" value="Unassembled WGS sequence"/>
</dbReference>
<protein>
    <submittedName>
        <fullName evidence="3">von Willebrand factor, type A</fullName>
    </submittedName>
</protein>
<dbReference type="Pfam" id="PF14624">
    <property type="entry name" value="Vwaint"/>
    <property type="match status" value="1"/>
</dbReference>
<dbReference type="PANTHER" id="PTHR10579">
    <property type="entry name" value="CALCIUM-ACTIVATED CHLORIDE CHANNEL REGULATOR"/>
    <property type="match status" value="1"/>
</dbReference>